<accession>A0A1I9Q6H8</accession>
<dbReference type="Gene3D" id="3.30.1440.10">
    <property type="match status" value="1"/>
</dbReference>
<dbReference type="InterPro" id="IPR031309">
    <property type="entry name" value="Ribosomal_uL5_C"/>
</dbReference>
<sequence>MNYIKNHYNHNVNYDLITKLNLNNIFKIPIIDKIVLNIGLKNSNMEKKKMISIILLLRLIINQQVLNTKSKKNNIIFKIKKGDIMGCKLTLRKKNIYFFLEKLIIFILPNIKDFKGFLINKKNINILNFKINNILNFFELEKEFLKFQNLPSIDVNIHSNNINSNNYLYILLNQINISINTSENNSIGRV</sequence>
<dbReference type="InterPro" id="IPR022803">
    <property type="entry name" value="Ribosomal_uL5_dom_sf"/>
</dbReference>
<evidence type="ECO:0000313" key="6">
    <source>
        <dbReference type="EMBL" id="AOQ30666.1"/>
    </source>
</evidence>
<keyword evidence="6" id="KW-0496">Mitochondrion</keyword>
<dbReference type="GO" id="GO:0005840">
    <property type="term" value="C:ribosome"/>
    <property type="evidence" value="ECO:0007669"/>
    <property type="project" value="UniProtKB-KW"/>
</dbReference>
<geneLocation type="mitochondrion" evidence="6"/>
<dbReference type="AlphaFoldDB" id="A0A1I9Q6H8"/>
<name>A0A1I9Q6H8_9STRA</name>
<feature type="domain" description="Large ribosomal subunit protein uL5 C-terminal" evidence="5">
    <location>
        <begin position="85"/>
        <end position="162"/>
    </location>
</feature>
<evidence type="ECO:0000256" key="2">
    <source>
        <dbReference type="ARBA" id="ARBA00022980"/>
    </source>
</evidence>
<dbReference type="PIRSF" id="PIRSF002161">
    <property type="entry name" value="Ribosomal_L5"/>
    <property type="match status" value="1"/>
</dbReference>
<evidence type="ECO:0000256" key="1">
    <source>
        <dbReference type="ARBA" id="ARBA00008553"/>
    </source>
</evidence>
<dbReference type="GO" id="GO:1990904">
    <property type="term" value="C:ribonucleoprotein complex"/>
    <property type="evidence" value="ECO:0007669"/>
    <property type="project" value="UniProtKB-KW"/>
</dbReference>
<organism evidence="6">
    <name type="scientific">Aphanomyces invadans</name>
    <dbReference type="NCBI Taxonomy" id="157072"/>
    <lineage>
        <taxon>Eukaryota</taxon>
        <taxon>Sar</taxon>
        <taxon>Stramenopiles</taxon>
        <taxon>Oomycota</taxon>
        <taxon>Saprolegniomycetes</taxon>
        <taxon>Saprolegniales</taxon>
        <taxon>Verrucalvaceae</taxon>
        <taxon>Aphanomyces</taxon>
    </lineage>
</organism>
<reference evidence="6" key="2">
    <citation type="submission" date="2016-06" db="EMBL/GenBank/DDBJ databases">
        <authorList>
            <person name="Kjaerup R.B."/>
            <person name="Dalgaard T.S."/>
            <person name="Juul-Madsen H.R."/>
        </authorList>
    </citation>
    <scope>NUCLEOTIDE SEQUENCE</scope>
    <source>
        <strain evidence="6">NJM9701</strain>
    </source>
</reference>
<evidence type="ECO:0000256" key="3">
    <source>
        <dbReference type="ARBA" id="ARBA00023274"/>
    </source>
</evidence>
<proteinExistence type="inferred from homology"/>
<dbReference type="InterPro" id="IPR002132">
    <property type="entry name" value="Ribosomal_uL5"/>
</dbReference>
<protein>
    <submittedName>
        <fullName evidence="6">Ribosomal protein L5</fullName>
    </submittedName>
</protein>
<keyword evidence="2 4" id="KW-0689">Ribosomal protein</keyword>
<dbReference type="GO" id="GO:0006412">
    <property type="term" value="P:translation"/>
    <property type="evidence" value="ECO:0007669"/>
    <property type="project" value="InterPro"/>
</dbReference>
<keyword evidence="3 4" id="KW-0687">Ribonucleoprotein</keyword>
<dbReference type="GO" id="GO:0003735">
    <property type="term" value="F:structural constituent of ribosome"/>
    <property type="evidence" value="ECO:0007669"/>
    <property type="project" value="InterPro"/>
</dbReference>
<gene>
    <name evidence="6" type="primary">rpl5</name>
</gene>
<evidence type="ECO:0000259" key="5">
    <source>
        <dbReference type="Pfam" id="PF00673"/>
    </source>
</evidence>
<dbReference type="RefSeq" id="YP_009327255.1">
    <property type="nucleotide sequence ID" value="NC_032052.1"/>
</dbReference>
<dbReference type="EMBL" id="KX405005">
    <property type="protein sequence ID" value="AOQ30666.1"/>
    <property type="molecule type" value="Genomic_DNA"/>
</dbReference>
<dbReference type="SUPFAM" id="SSF55282">
    <property type="entry name" value="RL5-like"/>
    <property type="match status" value="1"/>
</dbReference>
<evidence type="ECO:0000256" key="4">
    <source>
        <dbReference type="RuleBase" id="RU003930"/>
    </source>
</evidence>
<reference evidence="6" key="1">
    <citation type="journal article" date="2016" name="Sci. Rep.">
        <title>Mitochondrial genomes and comparative genomics of Aphanomyces astaci and Aphanomyces invadans.</title>
        <authorList>
            <person name="Makkonen J."/>
            <person name="Vesterbacka A."/>
            <person name="Martin F."/>
            <person name="Jussila J."/>
            <person name="Dieguez-Uribeondo J."/>
            <person name="Kortet R."/>
            <person name="Kokko H."/>
        </authorList>
    </citation>
    <scope>NUCLEOTIDE SEQUENCE</scope>
    <source>
        <strain evidence="6">NJM9701</strain>
    </source>
</reference>
<dbReference type="GeneID" id="30510650"/>
<dbReference type="Pfam" id="PF00673">
    <property type="entry name" value="Ribosomal_L5_C"/>
    <property type="match status" value="1"/>
</dbReference>
<dbReference type="PANTHER" id="PTHR11994">
    <property type="entry name" value="60S RIBOSOMAL PROTEIN L11-RELATED"/>
    <property type="match status" value="1"/>
</dbReference>
<comment type="similarity">
    <text evidence="1 4">Belongs to the universal ribosomal protein uL5 family.</text>
</comment>